<evidence type="ECO:0000256" key="1">
    <source>
        <dbReference type="ARBA" id="ARBA00022490"/>
    </source>
</evidence>
<comment type="subunit">
    <text evidence="5">Binds ribosomal protein uS19.</text>
</comment>
<evidence type="ECO:0000259" key="7">
    <source>
        <dbReference type="Pfam" id="PF05239"/>
    </source>
</evidence>
<evidence type="ECO:0000256" key="4">
    <source>
        <dbReference type="ARBA" id="ARBA00023186"/>
    </source>
</evidence>
<keyword evidence="9" id="KW-1185">Reference proteome</keyword>
<dbReference type="SUPFAM" id="SSF50447">
    <property type="entry name" value="Translation proteins"/>
    <property type="match status" value="1"/>
</dbReference>
<keyword evidence="4 5" id="KW-0143">Chaperone</keyword>
<dbReference type="InterPro" id="IPR027275">
    <property type="entry name" value="PRC-brl_dom"/>
</dbReference>
<dbReference type="PANTHER" id="PTHR33692">
    <property type="entry name" value="RIBOSOME MATURATION FACTOR RIMM"/>
    <property type="match status" value="1"/>
</dbReference>
<dbReference type="SUPFAM" id="SSF50346">
    <property type="entry name" value="PRC-barrel domain"/>
    <property type="match status" value="1"/>
</dbReference>
<dbReference type="Gene3D" id="2.40.30.60">
    <property type="entry name" value="RimM"/>
    <property type="match status" value="1"/>
</dbReference>
<protein>
    <recommendedName>
        <fullName evidence="5">Ribosome maturation factor RimM</fullName>
    </recommendedName>
</protein>
<dbReference type="Gene3D" id="2.30.30.240">
    <property type="entry name" value="PRC-barrel domain"/>
    <property type="match status" value="1"/>
</dbReference>
<evidence type="ECO:0000313" key="8">
    <source>
        <dbReference type="EMBL" id="SDX31980.1"/>
    </source>
</evidence>
<evidence type="ECO:0000256" key="3">
    <source>
        <dbReference type="ARBA" id="ARBA00022552"/>
    </source>
</evidence>
<feature type="domain" description="RimM N-terminal" evidence="6">
    <location>
        <begin position="8"/>
        <end position="90"/>
    </location>
</feature>
<dbReference type="InterPro" id="IPR011961">
    <property type="entry name" value="RimM"/>
</dbReference>
<dbReference type="Pfam" id="PF01782">
    <property type="entry name" value="RimM"/>
    <property type="match status" value="1"/>
</dbReference>
<dbReference type="InterPro" id="IPR002676">
    <property type="entry name" value="RimM_N"/>
</dbReference>
<comment type="function">
    <text evidence="5">An accessory protein needed during the final step in the assembly of 30S ribosomal subunit, possibly for assembly of the head region. Essential for efficient processing of 16S rRNA. May be needed both before and after RbfA during the maturation of 16S rRNA. It has affinity for free ribosomal 30S subunits but not for 70S ribosomes.</text>
</comment>
<dbReference type="RefSeq" id="WP_093104902.1">
    <property type="nucleotide sequence ID" value="NZ_FNOS01000001.1"/>
</dbReference>
<dbReference type="NCBIfam" id="TIGR02273">
    <property type="entry name" value="16S_RimM"/>
    <property type="match status" value="1"/>
</dbReference>
<reference evidence="8 9" key="1">
    <citation type="submission" date="2016-10" db="EMBL/GenBank/DDBJ databases">
        <authorList>
            <person name="Varghese N."/>
            <person name="Submissions S."/>
        </authorList>
    </citation>
    <scope>NUCLEOTIDE SEQUENCE [LARGE SCALE GENOMIC DNA]</scope>
    <source>
        <strain evidence="8 9">DSM 20748</strain>
    </source>
</reference>
<feature type="domain" description="PRC-barrel" evidence="7">
    <location>
        <begin position="98"/>
        <end position="171"/>
    </location>
</feature>
<dbReference type="InterPro" id="IPR036976">
    <property type="entry name" value="RimM_N_sf"/>
</dbReference>
<dbReference type="HAMAP" id="MF_00014">
    <property type="entry name" value="Ribosome_mat_RimM"/>
    <property type="match status" value="1"/>
</dbReference>
<keyword evidence="2 5" id="KW-0690">Ribosome biogenesis</keyword>
<comment type="caution">
    <text evidence="8">The sequence shown here is derived from an EMBL/GenBank/DDBJ whole genome shotgun (WGS) entry which is preliminary data.</text>
</comment>
<comment type="domain">
    <text evidence="5">The PRC barrel domain binds ribosomal protein uS19.</text>
</comment>
<evidence type="ECO:0000256" key="5">
    <source>
        <dbReference type="HAMAP-Rule" id="MF_00014"/>
    </source>
</evidence>
<dbReference type="EMBL" id="FNOS01000001">
    <property type="protein sequence ID" value="SDX31980.1"/>
    <property type="molecule type" value="Genomic_DNA"/>
</dbReference>
<comment type="similarity">
    <text evidence="5">Belongs to the RimM family.</text>
</comment>
<keyword evidence="1 5" id="KW-0963">Cytoplasm</keyword>
<evidence type="ECO:0000313" key="9">
    <source>
        <dbReference type="Proteomes" id="UP000198647"/>
    </source>
</evidence>
<proteinExistence type="inferred from homology"/>
<accession>A0A1H3AQG6</accession>
<dbReference type="PANTHER" id="PTHR33692:SF1">
    <property type="entry name" value="RIBOSOME MATURATION FACTOR RIMM"/>
    <property type="match status" value="1"/>
</dbReference>
<dbReference type="Pfam" id="PF05239">
    <property type="entry name" value="PRC"/>
    <property type="match status" value="1"/>
</dbReference>
<name>A0A1H3AQG6_9BACI</name>
<comment type="subcellular location">
    <subcellularLocation>
        <location evidence="5">Cytoplasm</location>
    </subcellularLocation>
</comment>
<dbReference type="InterPro" id="IPR009000">
    <property type="entry name" value="Transl_B-barrel_sf"/>
</dbReference>
<gene>
    <name evidence="5" type="primary">rimM</name>
    <name evidence="8" type="ORF">SAMN04488081_0154</name>
</gene>
<keyword evidence="3 5" id="KW-0698">rRNA processing</keyword>
<evidence type="ECO:0000256" key="2">
    <source>
        <dbReference type="ARBA" id="ARBA00022517"/>
    </source>
</evidence>
<organism evidence="8 9">
    <name type="scientific">Salimicrobium album</name>
    <dbReference type="NCBI Taxonomy" id="50717"/>
    <lineage>
        <taxon>Bacteria</taxon>
        <taxon>Bacillati</taxon>
        <taxon>Bacillota</taxon>
        <taxon>Bacilli</taxon>
        <taxon>Bacillales</taxon>
        <taxon>Bacillaceae</taxon>
        <taxon>Salimicrobium</taxon>
    </lineage>
</organism>
<evidence type="ECO:0000259" key="6">
    <source>
        <dbReference type="Pfam" id="PF01782"/>
    </source>
</evidence>
<dbReference type="Proteomes" id="UP000198647">
    <property type="component" value="Unassembled WGS sequence"/>
</dbReference>
<sequence length="172" mass="19612">METEYLNVGRIINTHGIKGEVKIKRITDFEERFREGNILYWSPGGTGEVTRLIVEAHRIHKGFDLLKFQGYPTINEVEPLKNGILMIHKEDTTPLGAEEYYFHEIIGCHVYTTAGHYVGEVKEIMTPGANDVWVIDRKEEGDALIPYIEEVVVQVDVSKKTIIIEPMEGLLD</sequence>
<dbReference type="InterPro" id="IPR011033">
    <property type="entry name" value="PRC_barrel-like_sf"/>
</dbReference>